<keyword evidence="3" id="KW-0804">Transcription</keyword>
<evidence type="ECO:0000259" key="4">
    <source>
        <dbReference type="SMART" id="SM00738"/>
    </source>
</evidence>
<protein>
    <recommendedName>
        <fullName evidence="4">NusG-like N-terminal domain-containing protein</fullName>
    </recommendedName>
</protein>
<dbReference type="GO" id="GO:0031564">
    <property type="term" value="P:transcription antitermination"/>
    <property type="evidence" value="ECO:0007669"/>
    <property type="project" value="UniProtKB-KW"/>
</dbReference>
<dbReference type="SUPFAM" id="SSF82679">
    <property type="entry name" value="N-utilization substance G protein NusG, N-terminal domain"/>
    <property type="match status" value="1"/>
</dbReference>
<dbReference type="NCBIfam" id="NF033644">
    <property type="entry name" value="antiterm_UpxY"/>
    <property type="match status" value="1"/>
</dbReference>
<dbReference type="PANTHER" id="PTHR30265:SF4">
    <property type="entry name" value="KOW MOTIF FAMILY PROTEIN, EXPRESSED"/>
    <property type="match status" value="1"/>
</dbReference>
<evidence type="ECO:0000256" key="2">
    <source>
        <dbReference type="ARBA" id="ARBA00023015"/>
    </source>
</evidence>
<proteinExistence type="predicted"/>
<dbReference type="PANTHER" id="PTHR30265">
    <property type="entry name" value="RHO-INTERACTING TRANSCRIPTION TERMINATION FACTOR NUSG"/>
    <property type="match status" value="1"/>
</dbReference>
<dbReference type="EMBL" id="BARS01008945">
    <property type="protein sequence ID" value="GAF68216.1"/>
    <property type="molecule type" value="Genomic_DNA"/>
</dbReference>
<feature type="domain" description="NusG-like N-terminal" evidence="4">
    <location>
        <begin position="11"/>
        <end position="110"/>
    </location>
</feature>
<accession>X0RYY5</accession>
<dbReference type="InterPro" id="IPR036735">
    <property type="entry name" value="NGN_dom_sf"/>
</dbReference>
<name>X0RYY5_9ZZZZ</name>
<keyword evidence="2" id="KW-0805">Transcription regulation</keyword>
<dbReference type="GO" id="GO:0006354">
    <property type="term" value="P:DNA-templated transcription elongation"/>
    <property type="evidence" value="ECO:0007669"/>
    <property type="project" value="InterPro"/>
</dbReference>
<evidence type="ECO:0000256" key="1">
    <source>
        <dbReference type="ARBA" id="ARBA00022814"/>
    </source>
</evidence>
<dbReference type="AlphaFoldDB" id="X0RYY5"/>
<keyword evidence="1" id="KW-0889">Transcription antitermination</keyword>
<gene>
    <name evidence="5" type="ORF">S01H1_16941</name>
</gene>
<dbReference type="Gene3D" id="3.30.70.940">
    <property type="entry name" value="NusG, N-terminal domain"/>
    <property type="match status" value="1"/>
</dbReference>
<dbReference type="SMART" id="SM00738">
    <property type="entry name" value="NGN"/>
    <property type="match status" value="1"/>
</dbReference>
<dbReference type="InterPro" id="IPR043425">
    <property type="entry name" value="NusG-like"/>
</dbReference>
<dbReference type="SUPFAM" id="SSF50104">
    <property type="entry name" value="Translation proteins SH3-like domain"/>
    <property type="match status" value="1"/>
</dbReference>
<dbReference type="InterPro" id="IPR008991">
    <property type="entry name" value="Translation_prot_SH3-like_sf"/>
</dbReference>
<sequence>MTDTYQMTENQPKWYAIHSRSRHEDVVLNGLKKKLIEAFLPKMQVMSRRKDRRKTILIPLLPGYVFVHSDLNLYQYWDIIKTYGVVRILGIQGKPVPVKDEEIASLKQLHGTDRTVRNQAYMKEGDRIMIMEGPLKGLTGFYLRHKGKVDKVVISIELLQRSLAVEVEDLIVDKIS</sequence>
<dbReference type="InterPro" id="IPR006645">
    <property type="entry name" value="NGN-like_dom"/>
</dbReference>
<evidence type="ECO:0000313" key="5">
    <source>
        <dbReference type="EMBL" id="GAF68216.1"/>
    </source>
</evidence>
<reference evidence="5" key="1">
    <citation type="journal article" date="2014" name="Front. Microbiol.">
        <title>High frequency of phylogenetically diverse reductive dehalogenase-homologous genes in deep subseafloor sedimentary metagenomes.</title>
        <authorList>
            <person name="Kawai M."/>
            <person name="Futagami T."/>
            <person name="Toyoda A."/>
            <person name="Takaki Y."/>
            <person name="Nishi S."/>
            <person name="Hori S."/>
            <person name="Arai W."/>
            <person name="Tsubouchi T."/>
            <person name="Morono Y."/>
            <person name="Uchiyama I."/>
            <person name="Ito T."/>
            <person name="Fujiyama A."/>
            <person name="Inagaki F."/>
            <person name="Takami H."/>
        </authorList>
    </citation>
    <scope>NUCLEOTIDE SEQUENCE</scope>
    <source>
        <strain evidence="5">Expedition CK06-06</strain>
    </source>
</reference>
<comment type="caution">
    <text evidence="5">The sequence shown here is derived from an EMBL/GenBank/DDBJ whole genome shotgun (WGS) entry which is preliminary data.</text>
</comment>
<organism evidence="5">
    <name type="scientific">marine sediment metagenome</name>
    <dbReference type="NCBI Taxonomy" id="412755"/>
    <lineage>
        <taxon>unclassified sequences</taxon>
        <taxon>metagenomes</taxon>
        <taxon>ecological metagenomes</taxon>
    </lineage>
</organism>
<evidence type="ECO:0000256" key="3">
    <source>
        <dbReference type="ARBA" id="ARBA00023163"/>
    </source>
</evidence>
<dbReference type="CDD" id="cd09893">
    <property type="entry name" value="NGN_SP_TaA"/>
    <property type="match status" value="1"/>
</dbReference>
<dbReference type="Pfam" id="PF02357">
    <property type="entry name" value="NusG"/>
    <property type="match status" value="1"/>
</dbReference>